<dbReference type="GO" id="GO:0003676">
    <property type="term" value="F:nucleic acid binding"/>
    <property type="evidence" value="ECO:0007669"/>
    <property type="project" value="InterPro"/>
</dbReference>
<accession>A0A2I4D4V2</accession>
<dbReference type="Proteomes" id="UP000192220">
    <property type="component" value="Unplaced"/>
</dbReference>
<evidence type="ECO:0000313" key="4">
    <source>
        <dbReference type="RefSeq" id="XP_013887271.1"/>
    </source>
</evidence>
<reference evidence="4" key="1">
    <citation type="submission" date="2025-08" db="UniProtKB">
        <authorList>
            <consortium name="RefSeq"/>
        </authorList>
    </citation>
    <scope>IDENTIFICATION</scope>
</reference>
<dbReference type="KEGG" id="alim:106534981"/>
<protein>
    <submittedName>
        <fullName evidence="4">Uncharacterized protein LOC106534981</fullName>
    </submittedName>
</protein>
<dbReference type="InterPro" id="IPR001584">
    <property type="entry name" value="Integrase_cat-core"/>
</dbReference>
<proteinExistence type="predicted"/>
<dbReference type="InterPro" id="IPR012337">
    <property type="entry name" value="RNaseH-like_sf"/>
</dbReference>
<dbReference type="RefSeq" id="XP_013887271.1">
    <property type="nucleotide sequence ID" value="XM_014031817.1"/>
</dbReference>
<feature type="signal peptide" evidence="1">
    <location>
        <begin position="1"/>
        <end position="17"/>
    </location>
</feature>
<dbReference type="Gene3D" id="3.30.420.10">
    <property type="entry name" value="Ribonuclease H-like superfamily/Ribonuclease H"/>
    <property type="match status" value="1"/>
</dbReference>
<sequence>MTRLYFLVLCLFLLVNANDLEEYFQQIQSHVIFTEASLQIRNKNDLEHSQRLLQQHIETLSRLIDHMMVPNQDQEVINMITILTELQNSLIELLQQIEEHLQPPLMLVFQPSLTRTSGRPRYILSRDQLLLLREAGMSWASVSFWLGISTRTLRRRRHEMGMNENFDTISDDHLDAVIRNIITQTPNAGVTLVQGGLRSRGLSIQRRRVRERLAVVDPVGTMIRRRYAIRRRVYNVRGPNHLWHMDSNHKLIGWRFVFHGCIDGYSRTIIYLQCCNNNRAASVLTFFENGVSQFALPLRVRGDRGCENIDVA</sequence>
<dbReference type="SUPFAM" id="SSF53098">
    <property type="entry name" value="Ribonuclease H-like"/>
    <property type="match status" value="1"/>
</dbReference>
<organism evidence="3 4">
    <name type="scientific">Austrofundulus limnaeus</name>
    <name type="common">Annual killifish</name>
    <dbReference type="NCBI Taxonomy" id="52670"/>
    <lineage>
        <taxon>Eukaryota</taxon>
        <taxon>Metazoa</taxon>
        <taxon>Chordata</taxon>
        <taxon>Craniata</taxon>
        <taxon>Vertebrata</taxon>
        <taxon>Euteleostomi</taxon>
        <taxon>Actinopterygii</taxon>
        <taxon>Neopterygii</taxon>
        <taxon>Teleostei</taxon>
        <taxon>Neoteleostei</taxon>
        <taxon>Acanthomorphata</taxon>
        <taxon>Ovalentaria</taxon>
        <taxon>Atherinomorphae</taxon>
        <taxon>Cyprinodontiformes</taxon>
        <taxon>Rivulidae</taxon>
        <taxon>Austrofundulus</taxon>
    </lineage>
</organism>
<evidence type="ECO:0000259" key="2">
    <source>
        <dbReference type="PROSITE" id="PS50994"/>
    </source>
</evidence>
<dbReference type="Pfam" id="PF24764">
    <property type="entry name" value="rva_4"/>
    <property type="match status" value="1"/>
</dbReference>
<gene>
    <name evidence="4" type="primary">LOC106534981</name>
</gene>
<evidence type="ECO:0000256" key="1">
    <source>
        <dbReference type="SAM" id="SignalP"/>
    </source>
</evidence>
<dbReference type="STRING" id="52670.A0A2I4D4V2"/>
<dbReference type="InterPro" id="IPR036397">
    <property type="entry name" value="RNaseH_sf"/>
</dbReference>
<feature type="non-terminal residue" evidence="4">
    <location>
        <position position="312"/>
    </location>
</feature>
<name>A0A2I4D4V2_AUSLI</name>
<dbReference type="PANTHER" id="PTHR46791:SF4">
    <property type="match status" value="1"/>
</dbReference>
<evidence type="ECO:0000313" key="3">
    <source>
        <dbReference type="Proteomes" id="UP000192220"/>
    </source>
</evidence>
<dbReference type="InParanoid" id="A0A2I4D4V2"/>
<dbReference type="PROSITE" id="PS50994">
    <property type="entry name" value="INTEGRASE"/>
    <property type="match status" value="1"/>
</dbReference>
<feature type="chain" id="PRO_5014134069" evidence="1">
    <location>
        <begin position="18"/>
        <end position="312"/>
    </location>
</feature>
<dbReference type="OrthoDB" id="2686689at2759"/>
<keyword evidence="3" id="KW-1185">Reference proteome</keyword>
<dbReference type="GO" id="GO:0015074">
    <property type="term" value="P:DNA integration"/>
    <property type="evidence" value="ECO:0007669"/>
    <property type="project" value="InterPro"/>
</dbReference>
<dbReference type="GeneID" id="106534981"/>
<feature type="domain" description="Integrase catalytic" evidence="2">
    <location>
        <begin position="235"/>
        <end position="312"/>
    </location>
</feature>
<keyword evidence="1" id="KW-0732">Signal</keyword>
<dbReference type="InterPro" id="IPR058913">
    <property type="entry name" value="Integrase_dom_put"/>
</dbReference>
<dbReference type="AlphaFoldDB" id="A0A2I4D4V2"/>
<dbReference type="PANTHER" id="PTHR46791">
    <property type="entry name" value="EXPRESSED PROTEIN"/>
    <property type="match status" value="1"/>
</dbReference>